<keyword evidence="1" id="KW-0812">Transmembrane</keyword>
<dbReference type="PROSITE" id="PS51257">
    <property type="entry name" value="PROKAR_LIPOPROTEIN"/>
    <property type="match status" value="1"/>
</dbReference>
<dbReference type="EMBL" id="OZ034822">
    <property type="protein sequence ID" value="CAL1413121.1"/>
    <property type="molecule type" value="Genomic_DNA"/>
</dbReference>
<feature type="transmembrane region" description="Helical" evidence="1">
    <location>
        <begin position="7"/>
        <end position="31"/>
    </location>
</feature>
<evidence type="ECO:0000313" key="3">
    <source>
        <dbReference type="Proteomes" id="UP001497516"/>
    </source>
</evidence>
<proteinExistence type="predicted"/>
<accession>A0AAV2GQR8</accession>
<protein>
    <submittedName>
        <fullName evidence="2">Uncharacterized protein</fullName>
    </submittedName>
</protein>
<reference evidence="2 3" key="1">
    <citation type="submission" date="2024-04" db="EMBL/GenBank/DDBJ databases">
        <authorList>
            <person name="Fracassetti M."/>
        </authorList>
    </citation>
    <scope>NUCLEOTIDE SEQUENCE [LARGE SCALE GENOMIC DNA]</scope>
</reference>
<name>A0AAV2GQR8_9ROSI</name>
<keyword evidence="1" id="KW-1133">Transmembrane helix</keyword>
<evidence type="ECO:0000313" key="2">
    <source>
        <dbReference type="EMBL" id="CAL1413121.1"/>
    </source>
</evidence>
<dbReference type="AlphaFoldDB" id="A0AAV2GQR8"/>
<organism evidence="2 3">
    <name type="scientific">Linum trigynum</name>
    <dbReference type="NCBI Taxonomy" id="586398"/>
    <lineage>
        <taxon>Eukaryota</taxon>
        <taxon>Viridiplantae</taxon>
        <taxon>Streptophyta</taxon>
        <taxon>Embryophyta</taxon>
        <taxon>Tracheophyta</taxon>
        <taxon>Spermatophyta</taxon>
        <taxon>Magnoliopsida</taxon>
        <taxon>eudicotyledons</taxon>
        <taxon>Gunneridae</taxon>
        <taxon>Pentapetalae</taxon>
        <taxon>rosids</taxon>
        <taxon>fabids</taxon>
        <taxon>Malpighiales</taxon>
        <taxon>Linaceae</taxon>
        <taxon>Linum</taxon>
    </lineage>
</organism>
<sequence length="119" mass="12903">MARRHSLVYIFNIPGTASSSSCIISSFTLAFSPSSLLTASTVSYSWISPASTSTAEFARWSKWTRYVACILVVADADLLSVDGYFGRWTGIFLVAGGGGWLAASWKAYVTVDVVEEEEK</sequence>
<gene>
    <name evidence="2" type="ORF">LTRI10_LOCUS52373</name>
</gene>
<keyword evidence="3" id="KW-1185">Reference proteome</keyword>
<evidence type="ECO:0000256" key="1">
    <source>
        <dbReference type="SAM" id="Phobius"/>
    </source>
</evidence>
<keyword evidence="1" id="KW-0472">Membrane</keyword>
<dbReference type="Proteomes" id="UP001497516">
    <property type="component" value="Chromosome 9"/>
</dbReference>